<keyword evidence="8" id="KW-1185">Reference proteome</keyword>
<dbReference type="PROSITE" id="PS51296">
    <property type="entry name" value="RIESKE"/>
    <property type="match status" value="1"/>
</dbReference>
<dbReference type="GO" id="GO:0016705">
    <property type="term" value="F:oxidoreductase activity, acting on paired donors, with incorporation or reduction of molecular oxygen"/>
    <property type="evidence" value="ECO:0007669"/>
    <property type="project" value="UniProtKB-ARBA"/>
</dbReference>
<dbReference type="PANTHER" id="PTHR21266:SF60">
    <property type="entry name" value="3-KETOSTEROID-9-ALPHA-MONOOXYGENASE, OXYGENASE COMPONENT"/>
    <property type="match status" value="1"/>
</dbReference>
<keyword evidence="5" id="KW-0411">Iron-sulfur</keyword>
<name>A0A918NRD3_9ACTN</name>
<keyword evidence="2" id="KW-0479">Metal-binding</keyword>
<evidence type="ECO:0000256" key="1">
    <source>
        <dbReference type="ARBA" id="ARBA00022714"/>
    </source>
</evidence>
<protein>
    <recommendedName>
        <fullName evidence="6">Rieske domain-containing protein</fullName>
    </recommendedName>
</protein>
<keyword evidence="3" id="KW-0560">Oxidoreductase</keyword>
<organism evidence="7 8">
    <name type="scientific">Streptomyces minutiscleroticus</name>
    <dbReference type="NCBI Taxonomy" id="68238"/>
    <lineage>
        <taxon>Bacteria</taxon>
        <taxon>Bacillati</taxon>
        <taxon>Actinomycetota</taxon>
        <taxon>Actinomycetes</taxon>
        <taxon>Kitasatosporales</taxon>
        <taxon>Streptomycetaceae</taxon>
        <taxon>Streptomyces</taxon>
    </lineage>
</organism>
<evidence type="ECO:0000313" key="7">
    <source>
        <dbReference type="EMBL" id="GGX89512.1"/>
    </source>
</evidence>
<evidence type="ECO:0000256" key="4">
    <source>
        <dbReference type="ARBA" id="ARBA00023004"/>
    </source>
</evidence>
<dbReference type="GO" id="GO:0046872">
    <property type="term" value="F:metal ion binding"/>
    <property type="evidence" value="ECO:0007669"/>
    <property type="project" value="UniProtKB-KW"/>
</dbReference>
<dbReference type="Pfam" id="PF00355">
    <property type="entry name" value="Rieske"/>
    <property type="match status" value="1"/>
</dbReference>
<dbReference type="Gene3D" id="2.102.10.10">
    <property type="entry name" value="Rieske [2Fe-2S] iron-sulphur domain"/>
    <property type="match status" value="1"/>
</dbReference>
<evidence type="ECO:0000256" key="3">
    <source>
        <dbReference type="ARBA" id="ARBA00023002"/>
    </source>
</evidence>
<evidence type="ECO:0000313" key="8">
    <source>
        <dbReference type="Proteomes" id="UP000619244"/>
    </source>
</evidence>
<dbReference type="InterPro" id="IPR050584">
    <property type="entry name" value="Cholesterol_7-desaturase"/>
</dbReference>
<sequence>MEETTPLRRAAVFTRRALPDASASGRVLKAVDRLEQYTGADRVVDTLQRAVRALPLGRARDAMHGRWLGHPVHPLMVQLPIGCWFSAAILDFLPGRQRAARTLVGTGALAAAPAALTGWVDWAELRPEQQRVGVVHAASNVVAVSLYTGSYVARKRGHNLLGRALGLAGLGAVSVGGALGGHMAYRQASGANHAEDVPHLVEPGWHRVADLAELPEGRPVRRDIGDVGVVVVREGDDVHVLAERCSHMSGPLSEGEVKDGCIQCPWHGSVFRLSDGWNVRGPATAPQPGFETRVVEGRVEARIRHLAEATRLNTSSGQGAA</sequence>
<dbReference type="CDD" id="cd03467">
    <property type="entry name" value="Rieske"/>
    <property type="match status" value="1"/>
</dbReference>
<evidence type="ECO:0000259" key="6">
    <source>
        <dbReference type="PROSITE" id="PS51296"/>
    </source>
</evidence>
<comment type="caution">
    <text evidence="7">The sequence shown here is derived from an EMBL/GenBank/DDBJ whole genome shotgun (WGS) entry which is preliminary data.</text>
</comment>
<dbReference type="InterPro" id="IPR036922">
    <property type="entry name" value="Rieske_2Fe-2S_sf"/>
</dbReference>
<dbReference type="SUPFAM" id="SSF50022">
    <property type="entry name" value="ISP domain"/>
    <property type="match status" value="1"/>
</dbReference>
<keyword evidence="1" id="KW-0001">2Fe-2S</keyword>
<evidence type="ECO:0000256" key="2">
    <source>
        <dbReference type="ARBA" id="ARBA00022723"/>
    </source>
</evidence>
<dbReference type="GO" id="GO:0051537">
    <property type="term" value="F:2 iron, 2 sulfur cluster binding"/>
    <property type="evidence" value="ECO:0007669"/>
    <property type="project" value="UniProtKB-KW"/>
</dbReference>
<dbReference type="PANTHER" id="PTHR21266">
    <property type="entry name" value="IRON-SULFUR DOMAIN CONTAINING PROTEIN"/>
    <property type="match status" value="1"/>
</dbReference>
<dbReference type="Pfam" id="PF09990">
    <property type="entry name" value="DUF2231"/>
    <property type="match status" value="1"/>
</dbReference>
<proteinExistence type="predicted"/>
<evidence type="ECO:0000256" key="5">
    <source>
        <dbReference type="ARBA" id="ARBA00023014"/>
    </source>
</evidence>
<accession>A0A918NRD3</accession>
<dbReference type="InterPro" id="IPR019251">
    <property type="entry name" value="DUF2231_TM"/>
</dbReference>
<dbReference type="AlphaFoldDB" id="A0A918NRD3"/>
<feature type="domain" description="Rieske" evidence="6">
    <location>
        <begin position="206"/>
        <end position="301"/>
    </location>
</feature>
<reference evidence="7" key="2">
    <citation type="submission" date="2020-09" db="EMBL/GenBank/DDBJ databases">
        <authorList>
            <person name="Sun Q."/>
            <person name="Ohkuma M."/>
        </authorList>
    </citation>
    <scope>NUCLEOTIDE SEQUENCE</scope>
    <source>
        <strain evidence="7">JCM 4790</strain>
    </source>
</reference>
<dbReference type="RefSeq" id="WP_190192487.1">
    <property type="nucleotide sequence ID" value="NZ_BMVU01000027.1"/>
</dbReference>
<dbReference type="Proteomes" id="UP000619244">
    <property type="component" value="Unassembled WGS sequence"/>
</dbReference>
<dbReference type="EMBL" id="BMVU01000027">
    <property type="protein sequence ID" value="GGX89512.1"/>
    <property type="molecule type" value="Genomic_DNA"/>
</dbReference>
<gene>
    <name evidence="7" type="ORF">GCM10010358_49320</name>
</gene>
<keyword evidence="4" id="KW-0408">Iron</keyword>
<dbReference type="InterPro" id="IPR017941">
    <property type="entry name" value="Rieske_2Fe-2S"/>
</dbReference>
<dbReference type="GO" id="GO:0004497">
    <property type="term" value="F:monooxygenase activity"/>
    <property type="evidence" value="ECO:0007669"/>
    <property type="project" value="UniProtKB-ARBA"/>
</dbReference>
<reference evidence="7" key="1">
    <citation type="journal article" date="2014" name="Int. J. Syst. Evol. Microbiol.">
        <title>Complete genome sequence of Corynebacterium casei LMG S-19264T (=DSM 44701T), isolated from a smear-ripened cheese.</title>
        <authorList>
            <consortium name="US DOE Joint Genome Institute (JGI-PGF)"/>
            <person name="Walter F."/>
            <person name="Albersmeier A."/>
            <person name="Kalinowski J."/>
            <person name="Ruckert C."/>
        </authorList>
    </citation>
    <scope>NUCLEOTIDE SEQUENCE</scope>
    <source>
        <strain evidence="7">JCM 4790</strain>
    </source>
</reference>